<protein>
    <submittedName>
        <fullName evidence="4">YHYH protein</fullName>
    </submittedName>
</protein>
<dbReference type="EMBL" id="CP134146">
    <property type="protein sequence ID" value="WNC68192.1"/>
    <property type="molecule type" value="Genomic_DNA"/>
</dbReference>
<dbReference type="Pfam" id="PF14240">
    <property type="entry name" value="YHYH"/>
    <property type="match status" value="1"/>
</dbReference>
<sequence length="500" mass="54762">MKPTKNSSAVKQLIILFFTFSLMACGGSGSSDSSKDVQVPPPVSTPDPTPDPAPEPTPEPDGYQENPDLNETESGMLNAVLVNRNPDCRVYAVDKNDGDYSSAGMSDKSNAADGAPYFPGTNTKSKVNIDLVIVSGDYIQDPDNPHIAGGWNYENVEPTSDPELATHCRMTHNMIPNHDFGWGVGAPNQINVWVTEIDHDDMQITYIPVHPKMSEPLVADDTDRNPTNFMDYDGILLNGIGIAMDSGFCYNPDHPRVNAAGNATGCGPGSVWFEIPAYTLQEPEAENMAAIFDEYYGHGFEGTYHYHAMTHPLQDDSEHEHAPSPQGSPLIGYAKDGFPIYGQWFVNQAGELVKAKSGYVLKNWGLNPDLNGFGQSRVPYTDTPPFKEHGTPPTPWDVINRPTDFDFSFTNEPFGVPLGRYIDDWEFDNGNTGNLDECNGATDINGVYGYYITDTYPYGPICTFGVHEPSFGKVPPLRWDDELASPSDTLDENGALINGH</sequence>
<evidence type="ECO:0000256" key="2">
    <source>
        <dbReference type="SAM" id="SignalP"/>
    </source>
</evidence>
<evidence type="ECO:0000313" key="4">
    <source>
        <dbReference type="EMBL" id="WNC68192.1"/>
    </source>
</evidence>
<accession>A0ABY9THF9</accession>
<feature type="domain" description="YHYH" evidence="3">
    <location>
        <begin position="224"/>
        <end position="465"/>
    </location>
</feature>
<feature type="region of interest" description="Disordered" evidence="1">
    <location>
        <begin position="27"/>
        <end position="71"/>
    </location>
</feature>
<reference evidence="5" key="1">
    <citation type="submission" date="2023-09" db="EMBL/GenBank/DDBJ databases">
        <authorList>
            <person name="Li S."/>
            <person name="Li X."/>
            <person name="Zhang C."/>
            <person name="Zhao Z."/>
        </authorList>
    </citation>
    <scope>NUCLEOTIDE SEQUENCE [LARGE SCALE GENOMIC DNA]</scope>
    <source>
        <strain evidence="5">SQ345</strain>
    </source>
</reference>
<evidence type="ECO:0000313" key="5">
    <source>
        <dbReference type="Proteomes" id="UP001248581"/>
    </source>
</evidence>
<proteinExistence type="predicted"/>
<evidence type="ECO:0000256" key="1">
    <source>
        <dbReference type="SAM" id="MobiDB-lite"/>
    </source>
</evidence>
<dbReference type="Proteomes" id="UP001248581">
    <property type="component" value="Chromosome"/>
</dbReference>
<gene>
    <name evidence="4" type="ORF">RI845_16900</name>
</gene>
<feature type="chain" id="PRO_5045741295" evidence="2">
    <location>
        <begin position="25"/>
        <end position="500"/>
    </location>
</feature>
<feature type="compositionally biased region" description="Pro residues" evidence="1">
    <location>
        <begin position="39"/>
        <end position="59"/>
    </location>
</feature>
<name>A0ABY9THF9_9GAMM</name>
<dbReference type="PROSITE" id="PS51257">
    <property type="entry name" value="PROKAR_LIPOPROTEIN"/>
    <property type="match status" value="1"/>
</dbReference>
<keyword evidence="2" id="KW-0732">Signal</keyword>
<dbReference type="InterPro" id="IPR025924">
    <property type="entry name" value="YHYH_dom"/>
</dbReference>
<dbReference type="RefSeq" id="WP_348387349.1">
    <property type="nucleotide sequence ID" value="NZ_CP134146.1"/>
</dbReference>
<feature type="signal peptide" evidence="2">
    <location>
        <begin position="1"/>
        <end position="24"/>
    </location>
</feature>
<organism evidence="4 5">
    <name type="scientific">Thalassotalea nanhaiensis</name>
    <dbReference type="NCBI Taxonomy" id="3065648"/>
    <lineage>
        <taxon>Bacteria</taxon>
        <taxon>Pseudomonadati</taxon>
        <taxon>Pseudomonadota</taxon>
        <taxon>Gammaproteobacteria</taxon>
        <taxon>Alteromonadales</taxon>
        <taxon>Colwelliaceae</taxon>
        <taxon>Thalassotalea</taxon>
    </lineage>
</organism>
<keyword evidence="5" id="KW-1185">Reference proteome</keyword>
<evidence type="ECO:0000259" key="3">
    <source>
        <dbReference type="Pfam" id="PF14240"/>
    </source>
</evidence>